<dbReference type="InterPro" id="IPR000182">
    <property type="entry name" value="GNAT_dom"/>
</dbReference>
<evidence type="ECO:0000259" key="1">
    <source>
        <dbReference type="PROSITE" id="PS51186"/>
    </source>
</evidence>
<dbReference type="PROSITE" id="PS51186">
    <property type="entry name" value="GNAT"/>
    <property type="match status" value="1"/>
</dbReference>
<proteinExistence type="predicted"/>
<dbReference type="Gene3D" id="3.40.630.30">
    <property type="match status" value="1"/>
</dbReference>
<protein>
    <submittedName>
        <fullName evidence="2">GNAT family N-acetyltransferase</fullName>
        <ecNumber evidence="2">2.3.1.-</ecNumber>
    </submittedName>
</protein>
<accession>A0ABW9C5B9</accession>
<comment type="caution">
    <text evidence="2">The sequence shown here is derived from an EMBL/GenBank/DDBJ whole genome shotgun (WGS) entry which is preliminary data.</text>
</comment>
<reference evidence="2 3" key="1">
    <citation type="journal article" date="2024" name="Chem. Sci.">
        <title>Discovery of megapolipeptins by genome mining of a Burkholderiales bacteria collection.</title>
        <authorList>
            <person name="Paulo B.S."/>
            <person name="Recchia M.J.J."/>
            <person name="Lee S."/>
            <person name="Fergusson C.H."/>
            <person name="Romanowski S.B."/>
            <person name="Hernandez A."/>
            <person name="Krull N."/>
            <person name="Liu D.Y."/>
            <person name="Cavanagh H."/>
            <person name="Bos A."/>
            <person name="Gray C.A."/>
            <person name="Murphy B.T."/>
            <person name="Linington R.G."/>
            <person name="Eustaquio A.S."/>
        </authorList>
    </citation>
    <scope>NUCLEOTIDE SEQUENCE [LARGE SCALE GENOMIC DNA]</scope>
    <source>
        <strain evidence="2 3">RL17-379-BIB-C</strain>
    </source>
</reference>
<dbReference type="SUPFAM" id="SSF55729">
    <property type="entry name" value="Acyl-CoA N-acyltransferases (Nat)"/>
    <property type="match status" value="1"/>
</dbReference>
<dbReference type="InterPro" id="IPR016181">
    <property type="entry name" value="Acyl_CoA_acyltransferase"/>
</dbReference>
<keyword evidence="2" id="KW-0808">Transferase</keyword>
<evidence type="ECO:0000313" key="2">
    <source>
        <dbReference type="EMBL" id="MFM0446781.1"/>
    </source>
</evidence>
<dbReference type="GO" id="GO:0016746">
    <property type="term" value="F:acyltransferase activity"/>
    <property type="evidence" value="ECO:0007669"/>
    <property type="project" value="UniProtKB-KW"/>
</dbReference>
<dbReference type="RefSeq" id="WP_408130603.1">
    <property type="nucleotide sequence ID" value="NZ_JAQQDH010000008.1"/>
</dbReference>
<dbReference type="EMBL" id="JAQQDH010000008">
    <property type="protein sequence ID" value="MFM0446781.1"/>
    <property type="molecule type" value="Genomic_DNA"/>
</dbReference>
<gene>
    <name evidence="2" type="ORF">PQR00_24570</name>
</gene>
<organism evidence="2 3">
    <name type="scientific">Paraburkholderia strydomiana</name>
    <dbReference type="NCBI Taxonomy" id="1245417"/>
    <lineage>
        <taxon>Bacteria</taxon>
        <taxon>Pseudomonadati</taxon>
        <taxon>Pseudomonadota</taxon>
        <taxon>Betaproteobacteria</taxon>
        <taxon>Burkholderiales</taxon>
        <taxon>Burkholderiaceae</taxon>
        <taxon>Paraburkholderia</taxon>
    </lineage>
</organism>
<dbReference type="Proteomes" id="UP001629288">
    <property type="component" value="Unassembled WGS sequence"/>
</dbReference>
<evidence type="ECO:0000313" key="3">
    <source>
        <dbReference type="Proteomes" id="UP001629288"/>
    </source>
</evidence>
<keyword evidence="2" id="KW-0012">Acyltransferase</keyword>
<sequence length="144" mass="16952">MLTTVALTPVDFKRWAEHLTRQIAESGRDGRPFFSPLEAADFESPERRARFEDRLSIPLPQPTWMRVWEGFYRRGLGRKLMLEAIEFATRNHIEWIDLSVFGDNHAAISLYRYFGFVEIGRRDDRFRISGRSVDDITMTLRIKS</sequence>
<dbReference type="EC" id="2.3.1.-" evidence="2"/>
<keyword evidence="3" id="KW-1185">Reference proteome</keyword>
<feature type="domain" description="N-acetyltransferase" evidence="1">
    <location>
        <begin position="2"/>
        <end position="143"/>
    </location>
</feature>
<dbReference type="Pfam" id="PF00583">
    <property type="entry name" value="Acetyltransf_1"/>
    <property type="match status" value="1"/>
</dbReference>
<name>A0ABW9C5B9_9BURK</name>